<dbReference type="OrthoDB" id="10376126at2759"/>
<proteinExistence type="predicted"/>
<organism evidence="1 2">
    <name type="scientific">Ajellomyces capsulatus</name>
    <name type="common">Darling's disease fungus</name>
    <name type="synonym">Histoplasma capsulatum</name>
    <dbReference type="NCBI Taxonomy" id="5037"/>
    <lineage>
        <taxon>Eukaryota</taxon>
        <taxon>Fungi</taxon>
        <taxon>Dikarya</taxon>
        <taxon>Ascomycota</taxon>
        <taxon>Pezizomycotina</taxon>
        <taxon>Eurotiomycetes</taxon>
        <taxon>Eurotiomycetidae</taxon>
        <taxon>Onygenales</taxon>
        <taxon>Ajellomycetaceae</taxon>
        <taxon>Histoplasma</taxon>
    </lineage>
</organism>
<evidence type="ECO:0000313" key="2">
    <source>
        <dbReference type="Proteomes" id="UP000663671"/>
    </source>
</evidence>
<name>A0A8A1MEJ2_AJECA</name>
<sequence length="126" mass="13633">MDWGPLVESPPEAGDRTMAGLITFTTRCKFSDCIPVSSKVCKPLHGNNKKVLGLECTGGYANMTVQLSAHLGFYSIVDGGGVLACHHSRVTFRFSARHLPPNQTAVLLVSHMPLGSNVPENWILAR</sequence>
<protein>
    <submittedName>
        <fullName evidence="1">Uncharacterized protein</fullName>
    </submittedName>
</protein>
<reference evidence="1" key="1">
    <citation type="submission" date="2021-01" db="EMBL/GenBank/DDBJ databases">
        <title>Chromosome-level genome assembly of a human fungal pathogen reveals clustering of transcriptionally co-regulated genes.</title>
        <authorList>
            <person name="Voorhies M."/>
            <person name="Cohen S."/>
            <person name="Shea T.P."/>
            <person name="Petrus S."/>
            <person name="Munoz J.F."/>
            <person name="Poplawski S."/>
            <person name="Goldman W.E."/>
            <person name="Michael T."/>
            <person name="Cuomo C.A."/>
            <person name="Sil A."/>
            <person name="Beyhan S."/>
        </authorList>
    </citation>
    <scope>NUCLEOTIDE SEQUENCE</scope>
    <source>
        <strain evidence="1">WU24</strain>
    </source>
</reference>
<accession>A0A8A1MEJ2</accession>
<gene>
    <name evidence="1" type="ORF">I7I51_01408</name>
</gene>
<dbReference type="Proteomes" id="UP000663671">
    <property type="component" value="Chromosome 1"/>
</dbReference>
<dbReference type="VEuPathDB" id="FungiDB:I7I51_01408"/>
<evidence type="ECO:0000313" key="1">
    <source>
        <dbReference type="EMBL" id="QSS64341.1"/>
    </source>
</evidence>
<dbReference type="AlphaFoldDB" id="A0A8A1MEJ2"/>
<dbReference type="EMBL" id="CP069114">
    <property type="protein sequence ID" value="QSS64341.1"/>
    <property type="molecule type" value="Genomic_DNA"/>
</dbReference>